<dbReference type="InterPro" id="IPR036736">
    <property type="entry name" value="ACP-like_sf"/>
</dbReference>
<proteinExistence type="predicted"/>
<dbReference type="InterPro" id="IPR009081">
    <property type="entry name" value="PP-bd_ACP"/>
</dbReference>
<name>A0ABX1PIQ0_9RHOO</name>
<dbReference type="Pfam" id="PF00550">
    <property type="entry name" value="PP-binding"/>
    <property type="match status" value="1"/>
</dbReference>
<evidence type="ECO:0000313" key="2">
    <source>
        <dbReference type="EMBL" id="NMG23267.1"/>
    </source>
</evidence>
<comment type="caution">
    <text evidence="2">The sequence shown here is derived from an EMBL/GenBank/DDBJ whole genome shotgun (WGS) entry which is preliminary data.</text>
</comment>
<dbReference type="RefSeq" id="WP_169116702.1">
    <property type="nucleotide sequence ID" value="NZ_WTVG02000040.1"/>
</dbReference>
<sequence>MARKGVSALNIQEEVLSLLDEVLNLNGRGLQFDAETPLLGSVPELDSMAVLAVIHTIEERFAIEVPDDEIDGSSFATVGTVVEFVTRLSARLEDQNGKNTGTSSSTTAE</sequence>
<keyword evidence="3" id="KW-1185">Reference proteome</keyword>
<dbReference type="PROSITE" id="PS50075">
    <property type="entry name" value="CARRIER"/>
    <property type="match status" value="1"/>
</dbReference>
<accession>A0ABX1PIQ0</accession>
<protein>
    <submittedName>
        <fullName evidence="2">Acyl carrier protein</fullName>
    </submittedName>
</protein>
<evidence type="ECO:0000259" key="1">
    <source>
        <dbReference type="PROSITE" id="PS50075"/>
    </source>
</evidence>
<organism evidence="2 3">
    <name type="scientific">Aromatoleum anaerobium</name>
    <dbReference type="NCBI Taxonomy" id="182180"/>
    <lineage>
        <taxon>Bacteria</taxon>
        <taxon>Pseudomonadati</taxon>
        <taxon>Pseudomonadota</taxon>
        <taxon>Betaproteobacteria</taxon>
        <taxon>Rhodocyclales</taxon>
        <taxon>Rhodocyclaceae</taxon>
        <taxon>Aromatoleum</taxon>
    </lineage>
</organism>
<dbReference type="EMBL" id="WTVG01000001">
    <property type="protein sequence ID" value="NMG23267.1"/>
    <property type="molecule type" value="Genomic_DNA"/>
</dbReference>
<reference evidence="2" key="1">
    <citation type="submission" date="2019-12" db="EMBL/GenBank/DDBJ databases">
        <title>Comparative genomics gives insights into the taxonomy of the Azoarcus-Aromatoleum group and reveals separate origins of nif in the plant-associated Azoarcus and non-plant-associated Aromatoleum sub-groups.</title>
        <authorList>
            <person name="Lafos M."/>
            <person name="Maluk M."/>
            <person name="Batista M."/>
            <person name="Junghare M."/>
            <person name="Carmona M."/>
            <person name="Faoro H."/>
            <person name="Cruz L.M."/>
            <person name="Battistoni F."/>
            <person name="De Souza E."/>
            <person name="Pedrosa F."/>
            <person name="Chen W.-M."/>
            <person name="Poole P.S."/>
            <person name="Dixon R.A."/>
            <person name="James E.K."/>
        </authorList>
    </citation>
    <scope>NUCLEOTIDE SEQUENCE</scope>
    <source>
        <strain evidence="2">LuFRes1</strain>
    </source>
</reference>
<dbReference type="Proteomes" id="UP000615989">
    <property type="component" value="Unassembled WGS sequence"/>
</dbReference>
<gene>
    <name evidence="2" type="ORF">GO606_00760</name>
</gene>
<feature type="domain" description="Carrier" evidence="1">
    <location>
        <begin position="9"/>
        <end position="89"/>
    </location>
</feature>
<dbReference type="SUPFAM" id="SSF47336">
    <property type="entry name" value="ACP-like"/>
    <property type="match status" value="1"/>
</dbReference>
<dbReference type="Gene3D" id="1.10.1200.10">
    <property type="entry name" value="ACP-like"/>
    <property type="match status" value="1"/>
</dbReference>
<evidence type="ECO:0000313" key="3">
    <source>
        <dbReference type="Proteomes" id="UP000615989"/>
    </source>
</evidence>